<name>A0ABX7C7P1_9HYPH</name>
<dbReference type="PANTHER" id="PTHR41523:SF8">
    <property type="entry name" value="ETHYLENE RESPONSE SENSOR PROTEIN"/>
    <property type="match status" value="1"/>
</dbReference>
<evidence type="ECO:0000256" key="4">
    <source>
        <dbReference type="ARBA" id="ARBA00022553"/>
    </source>
</evidence>
<keyword evidence="11" id="KW-1185">Reference proteome</keyword>
<dbReference type="CDD" id="cd00130">
    <property type="entry name" value="PAS"/>
    <property type="match status" value="1"/>
</dbReference>
<dbReference type="InterPro" id="IPR000014">
    <property type="entry name" value="PAS"/>
</dbReference>
<dbReference type="SMART" id="SM00091">
    <property type="entry name" value="PAS"/>
    <property type="match status" value="1"/>
</dbReference>
<keyword evidence="4" id="KW-0597">Phosphoprotein</keyword>
<dbReference type="InterPro" id="IPR035965">
    <property type="entry name" value="PAS-like_dom_sf"/>
</dbReference>
<dbReference type="InterPro" id="IPR011102">
    <property type="entry name" value="Sig_transdc_His_kinase_HWE"/>
</dbReference>
<evidence type="ECO:0000256" key="5">
    <source>
        <dbReference type="ARBA" id="ARBA00022679"/>
    </source>
</evidence>
<feature type="domain" description="PAS" evidence="9">
    <location>
        <begin position="1"/>
        <end position="74"/>
    </location>
</feature>
<evidence type="ECO:0000256" key="6">
    <source>
        <dbReference type="ARBA" id="ARBA00022741"/>
    </source>
</evidence>
<dbReference type="Pfam" id="PF07536">
    <property type="entry name" value="HWE_HK"/>
    <property type="match status" value="1"/>
</dbReference>
<keyword evidence="7" id="KW-0418">Kinase</keyword>
<protein>
    <recommendedName>
        <fullName evidence="3">Blue-light-activated histidine kinase</fullName>
        <ecNumber evidence="2">2.7.13.3</ecNumber>
    </recommendedName>
</protein>
<dbReference type="SMART" id="SM00911">
    <property type="entry name" value="HWE_HK"/>
    <property type="match status" value="1"/>
</dbReference>
<sequence length="323" mass="35436">MKRLAELVLESATDYAIITMDLKGLITSWSPGAENILGWPREKIIGKPIDHIFTPEDRAKDVPSKELGNALTHGRSIDERWHCRQDGSTFWASGEMLPLLEDGQPEGFLKILRDRTPQKRAEELQHLLTQELGHRIKNMIAVTQSIVNQSFRNAEDIPTAKKAITDRLAVLSSAQDILLAGNTDGTPLADLLAKSVAVTEDVTRGSRIKMNGPEVHVGPRAAMSIALIFHELLTNALKYGALSQAEGWVDLSWRFGDLKGVPALDMVWTENGGPAVVAPTRTGFGSRLVQSGITGTRSVVELEFAPQGLQCRIHAVLKDIQEN</sequence>
<dbReference type="InterPro" id="IPR013767">
    <property type="entry name" value="PAS_fold"/>
</dbReference>
<evidence type="ECO:0000256" key="8">
    <source>
        <dbReference type="ARBA" id="ARBA00022840"/>
    </source>
</evidence>
<dbReference type="NCBIfam" id="TIGR00229">
    <property type="entry name" value="sensory_box"/>
    <property type="match status" value="1"/>
</dbReference>
<evidence type="ECO:0000256" key="1">
    <source>
        <dbReference type="ARBA" id="ARBA00000085"/>
    </source>
</evidence>
<proteinExistence type="predicted"/>
<reference evidence="10 11" key="1">
    <citation type="submission" date="2021-01" db="EMBL/GenBank/DDBJ databases">
        <title>Genome seq and assembly of Devosia sp. LEGU1.</title>
        <authorList>
            <person name="Chhetri G."/>
        </authorList>
    </citation>
    <scope>NUCLEOTIDE SEQUENCE [LARGE SCALE GENOMIC DNA]</scope>
    <source>
        <strain evidence="10 11">LEGU1</strain>
    </source>
</reference>
<evidence type="ECO:0000259" key="9">
    <source>
        <dbReference type="PROSITE" id="PS50112"/>
    </source>
</evidence>
<dbReference type="Pfam" id="PF00989">
    <property type="entry name" value="PAS"/>
    <property type="match status" value="1"/>
</dbReference>
<organism evidence="10 11">
    <name type="scientific">Devosia rhizoryzae</name>
    <dbReference type="NCBI Taxonomy" id="2774137"/>
    <lineage>
        <taxon>Bacteria</taxon>
        <taxon>Pseudomonadati</taxon>
        <taxon>Pseudomonadota</taxon>
        <taxon>Alphaproteobacteria</taxon>
        <taxon>Hyphomicrobiales</taxon>
        <taxon>Devosiaceae</taxon>
        <taxon>Devosia</taxon>
    </lineage>
</organism>
<dbReference type="Gene3D" id="3.30.450.20">
    <property type="entry name" value="PAS domain"/>
    <property type="match status" value="1"/>
</dbReference>
<dbReference type="Proteomes" id="UP000595857">
    <property type="component" value="Chromosome"/>
</dbReference>
<keyword evidence="6" id="KW-0547">Nucleotide-binding</keyword>
<evidence type="ECO:0000256" key="3">
    <source>
        <dbReference type="ARBA" id="ARBA00021740"/>
    </source>
</evidence>
<keyword evidence="5" id="KW-0808">Transferase</keyword>
<dbReference type="EMBL" id="CP068046">
    <property type="protein sequence ID" value="QQR38742.1"/>
    <property type="molecule type" value="Genomic_DNA"/>
</dbReference>
<keyword evidence="8" id="KW-0067">ATP-binding</keyword>
<dbReference type="EC" id="2.7.13.3" evidence="2"/>
<accession>A0ABX7C7P1</accession>
<evidence type="ECO:0000256" key="7">
    <source>
        <dbReference type="ARBA" id="ARBA00022777"/>
    </source>
</evidence>
<evidence type="ECO:0000313" key="10">
    <source>
        <dbReference type="EMBL" id="QQR38742.1"/>
    </source>
</evidence>
<comment type="catalytic activity">
    <reaction evidence="1">
        <text>ATP + protein L-histidine = ADP + protein N-phospho-L-histidine.</text>
        <dbReference type="EC" id="2.7.13.3"/>
    </reaction>
</comment>
<dbReference type="Gene3D" id="3.30.565.10">
    <property type="entry name" value="Histidine kinase-like ATPase, C-terminal domain"/>
    <property type="match status" value="1"/>
</dbReference>
<evidence type="ECO:0000313" key="11">
    <source>
        <dbReference type="Proteomes" id="UP000595857"/>
    </source>
</evidence>
<evidence type="ECO:0000256" key="2">
    <source>
        <dbReference type="ARBA" id="ARBA00012438"/>
    </source>
</evidence>
<dbReference type="PANTHER" id="PTHR41523">
    <property type="entry name" value="TWO-COMPONENT SYSTEM SENSOR PROTEIN"/>
    <property type="match status" value="1"/>
</dbReference>
<gene>
    <name evidence="10" type="ORF">JI748_13395</name>
</gene>
<dbReference type="InterPro" id="IPR036890">
    <property type="entry name" value="HATPase_C_sf"/>
</dbReference>
<dbReference type="PROSITE" id="PS50112">
    <property type="entry name" value="PAS"/>
    <property type="match status" value="1"/>
</dbReference>
<dbReference type="RefSeq" id="WP_201631508.1">
    <property type="nucleotide sequence ID" value="NZ_CP068046.1"/>
</dbReference>
<dbReference type="SUPFAM" id="SSF55785">
    <property type="entry name" value="PYP-like sensor domain (PAS domain)"/>
    <property type="match status" value="1"/>
</dbReference>